<feature type="coiled-coil region" evidence="1">
    <location>
        <begin position="549"/>
        <end position="576"/>
    </location>
</feature>
<evidence type="ECO:0000256" key="2">
    <source>
        <dbReference type="SAM" id="Phobius"/>
    </source>
</evidence>
<dbReference type="SUPFAM" id="SSF56954">
    <property type="entry name" value="Outer membrane efflux proteins (OEP)"/>
    <property type="match status" value="2"/>
</dbReference>
<accession>A0A5C6DIY8</accession>
<keyword evidence="2" id="KW-0812">Transmembrane</keyword>
<evidence type="ECO:0000313" key="3">
    <source>
        <dbReference type="EMBL" id="TWU36195.1"/>
    </source>
</evidence>
<keyword evidence="2" id="KW-1133">Transmembrane helix</keyword>
<dbReference type="Gene3D" id="1.20.1600.10">
    <property type="entry name" value="Outer membrane efflux proteins (OEP)"/>
    <property type="match status" value="2"/>
</dbReference>
<organism evidence="3 4">
    <name type="scientific">Novipirellula artificiosorum</name>
    <dbReference type="NCBI Taxonomy" id="2528016"/>
    <lineage>
        <taxon>Bacteria</taxon>
        <taxon>Pseudomonadati</taxon>
        <taxon>Planctomycetota</taxon>
        <taxon>Planctomycetia</taxon>
        <taxon>Pirellulales</taxon>
        <taxon>Pirellulaceae</taxon>
        <taxon>Novipirellula</taxon>
    </lineage>
</organism>
<evidence type="ECO:0000313" key="4">
    <source>
        <dbReference type="Proteomes" id="UP000319143"/>
    </source>
</evidence>
<proteinExistence type="predicted"/>
<name>A0A5C6DIY8_9BACT</name>
<dbReference type="PANTHER" id="PTHR30203:SF33">
    <property type="entry name" value="BLR4455 PROTEIN"/>
    <property type="match status" value="1"/>
</dbReference>
<dbReference type="Proteomes" id="UP000319143">
    <property type="component" value="Unassembled WGS sequence"/>
</dbReference>
<protein>
    <recommendedName>
        <fullName evidence="5">Outer membrane efflux protein</fullName>
    </recommendedName>
</protein>
<evidence type="ECO:0008006" key="5">
    <source>
        <dbReference type="Google" id="ProtNLM"/>
    </source>
</evidence>
<feature type="coiled-coil region" evidence="1">
    <location>
        <begin position="304"/>
        <end position="331"/>
    </location>
</feature>
<keyword evidence="4" id="KW-1185">Reference proteome</keyword>
<evidence type="ECO:0000256" key="1">
    <source>
        <dbReference type="SAM" id="Coils"/>
    </source>
</evidence>
<dbReference type="PANTHER" id="PTHR30203">
    <property type="entry name" value="OUTER MEMBRANE CATION EFFLUX PROTEIN"/>
    <property type="match status" value="1"/>
</dbReference>
<dbReference type="InterPro" id="IPR010131">
    <property type="entry name" value="MdtP/NodT-like"/>
</dbReference>
<keyword evidence="2" id="KW-0472">Membrane</keyword>
<sequence length="953" mass="106749">MSKFVPPPLPFVIAITVVTLIAAVGCHRNYYRRQADCEANALLDEKASHLSRPPNQQLRIDVDRRSRMFNPFDLDFQPMPLDDPSSYEYMQCVDGRRGYPLWEAAGLTNTAESPDWWQFLPLDDDGVLVLNSENAVRIALLHSPAYQSVLEDLYLAALDVSNERFVFDTQFFGGAQTFLTASGRRRAGGQSSTRYEVGPYSNGRRALSMQRRFATGADLVVGVANSIVWELSGPNSQSATTLFDFALLQPLLRNAGRDVVMENLTQSERELLASVRAFERFRREFFLTVTIGSGGGGAGGYLGLLQTQLEIRNLEQNIARQTENLLILEDTLVEELTKLPEQNAGPASIINDRIQVAQAKSSLLQSQTSLVNAQANYERTVDSFLRTLGLPPYICTRLEDPMLQRFELIDADLIGRREQLSAVRMRVGEFNVAILEQAEFEVDEVSGLPESRLEWTDNVAETLATLRQELEPLETFTKTLIEEDLPRVSQDIEFFQETLAERTSQNEQLRESYEEQKDQICSLLDTSNISDSLFDIEISKLSDDLRAEYDVLVGQLESYQTRVKELEKSLDRYVQEGPRDDDPAAVARALRDEVILASQDLLSELADDVLALQLIQARARTESVLLPDVDIEPTAAVQIARVNRRDWANARADLVDVWRQIEVRADDLESSLDVVFNGDIGNVGNNPLDLRSSTGRLRVGLQWDAPITRLRERNSYRAALISYERAKRAMYGFEDDVWQTLRTEIRQLQANRLTFELGRQAVVIAASQVELNADRRALNEARSQGNGPTAARDAITALDALLRAQNTLLGIFVNYEVVRRNLDLDLGTMELTPEGLWIDPVKIDPDYLLSLPGTTDSGMIGGCNHCCLPRRPLPREPYFGLSPIDDSGQQGMIDSAIPDDDDFLPAPVLQGSDVNLPAFELLEPEFLEPELPEPVIEMPELPAAVIEVPELSL</sequence>
<gene>
    <name evidence="3" type="ORF">Poly41_39490</name>
</gene>
<dbReference type="AlphaFoldDB" id="A0A5C6DIY8"/>
<comment type="caution">
    <text evidence="3">The sequence shown here is derived from an EMBL/GenBank/DDBJ whole genome shotgun (WGS) entry which is preliminary data.</text>
</comment>
<dbReference type="RefSeq" id="WP_231615768.1">
    <property type="nucleotide sequence ID" value="NZ_SJPV01000006.1"/>
</dbReference>
<reference evidence="3 4" key="1">
    <citation type="submission" date="2019-02" db="EMBL/GenBank/DDBJ databases">
        <title>Deep-cultivation of Planctomycetes and their phenomic and genomic characterization uncovers novel biology.</title>
        <authorList>
            <person name="Wiegand S."/>
            <person name="Jogler M."/>
            <person name="Boedeker C."/>
            <person name="Pinto D."/>
            <person name="Vollmers J."/>
            <person name="Rivas-Marin E."/>
            <person name="Kohn T."/>
            <person name="Peeters S.H."/>
            <person name="Heuer A."/>
            <person name="Rast P."/>
            <person name="Oberbeckmann S."/>
            <person name="Bunk B."/>
            <person name="Jeske O."/>
            <person name="Meyerdierks A."/>
            <person name="Storesund J.E."/>
            <person name="Kallscheuer N."/>
            <person name="Luecker S."/>
            <person name="Lage O.M."/>
            <person name="Pohl T."/>
            <person name="Merkel B.J."/>
            <person name="Hornburger P."/>
            <person name="Mueller R.-W."/>
            <person name="Bruemmer F."/>
            <person name="Labrenz M."/>
            <person name="Spormann A.M."/>
            <person name="Op Den Camp H."/>
            <person name="Overmann J."/>
            <person name="Amann R."/>
            <person name="Jetten M.S.M."/>
            <person name="Mascher T."/>
            <person name="Medema M.H."/>
            <person name="Devos D.P."/>
            <person name="Kaster A.-K."/>
            <person name="Ovreas L."/>
            <person name="Rohde M."/>
            <person name="Galperin M.Y."/>
            <person name="Jogler C."/>
        </authorList>
    </citation>
    <scope>NUCLEOTIDE SEQUENCE [LARGE SCALE GENOMIC DNA]</scope>
    <source>
        <strain evidence="3 4">Poly41</strain>
    </source>
</reference>
<feature type="transmembrane region" description="Helical" evidence="2">
    <location>
        <begin position="6"/>
        <end position="26"/>
    </location>
</feature>
<keyword evidence="1" id="KW-0175">Coiled coil</keyword>
<dbReference type="PROSITE" id="PS51257">
    <property type="entry name" value="PROKAR_LIPOPROTEIN"/>
    <property type="match status" value="1"/>
</dbReference>
<feature type="transmembrane region" description="Helical" evidence="2">
    <location>
        <begin position="285"/>
        <end position="304"/>
    </location>
</feature>
<dbReference type="EMBL" id="SJPV01000006">
    <property type="protein sequence ID" value="TWU36195.1"/>
    <property type="molecule type" value="Genomic_DNA"/>
</dbReference>